<accession>A0ABU5W4L6</accession>
<sequence length="53" mass="5598">MKILMGGGLLLGVALAQATPLAGYELQLALQRLEESTMPVQVFRERVAALTAG</sequence>
<comment type="caution">
    <text evidence="1">The sequence shown here is derived from an EMBL/GenBank/DDBJ whole genome shotgun (WGS) entry which is preliminary data.</text>
</comment>
<dbReference type="RefSeq" id="WP_234839593.1">
    <property type="nucleotide sequence ID" value="NZ_CAWOMH010000217.1"/>
</dbReference>
<evidence type="ECO:0000313" key="1">
    <source>
        <dbReference type="EMBL" id="MEA9435836.1"/>
    </source>
</evidence>
<dbReference type="EMBL" id="JAYGOJ010000033">
    <property type="protein sequence ID" value="MEA9435836.1"/>
    <property type="molecule type" value="Genomic_DNA"/>
</dbReference>
<gene>
    <name evidence="1" type="ORF">VCX44_08355</name>
</gene>
<proteinExistence type="predicted"/>
<keyword evidence="2" id="KW-1185">Reference proteome</keyword>
<organism evidence="1 2">
    <name type="scientific">Aeromonas caviae</name>
    <name type="common">Aeromonas punctata</name>
    <dbReference type="NCBI Taxonomy" id="648"/>
    <lineage>
        <taxon>Bacteria</taxon>
        <taxon>Pseudomonadati</taxon>
        <taxon>Pseudomonadota</taxon>
        <taxon>Gammaproteobacteria</taxon>
        <taxon>Aeromonadales</taxon>
        <taxon>Aeromonadaceae</taxon>
        <taxon>Aeromonas</taxon>
    </lineage>
</organism>
<evidence type="ECO:0000313" key="2">
    <source>
        <dbReference type="Proteomes" id="UP001304847"/>
    </source>
</evidence>
<name>A0ABU5W4L6_AERCA</name>
<reference evidence="1 2" key="1">
    <citation type="submission" date="2023-12" db="EMBL/GenBank/DDBJ databases">
        <title>Characterization of antibiotic resistance in Aeromonas spp. in hospital effluent.</title>
        <authorList>
            <person name="Negoseki B.R.S."/>
            <person name="Krul D."/>
            <person name="Siqueira A.C."/>
            <person name="Almeida M."/>
            <person name="Mesa D."/>
            <person name="Conte D."/>
            <person name="Dalla-Costa L.M."/>
        </authorList>
    </citation>
    <scope>NUCLEOTIDE SEQUENCE [LARGE SCALE GENOMIC DNA]</scope>
    <source>
        <strain evidence="1 2">36v</strain>
    </source>
</reference>
<dbReference type="Proteomes" id="UP001304847">
    <property type="component" value="Unassembled WGS sequence"/>
</dbReference>
<protein>
    <submittedName>
        <fullName evidence="1">Uncharacterized protein</fullName>
    </submittedName>
</protein>